<accession>A0ABS6ZHG9</accession>
<organism evidence="2 3">
    <name type="scientific">Streptomyces bambusae</name>
    <dbReference type="NCBI Taxonomy" id="1550616"/>
    <lineage>
        <taxon>Bacteria</taxon>
        <taxon>Bacillati</taxon>
        <taxon>Actinomycetota</taxon>
        <taxon>Actinomycetes</taxon>
        <taxon>Kitasatosporales</taxon>
        <taxon>Streptomycetaceae</taxon>
        <taxon>Streptomyces</taxon>
    </lineage>
</organism>
<dbReference type="EMBL" id="WTFF01000596">
    <property type="protein sequence ID" value="MBW5487051.1"/>
    <property type="molecule type" value="Genomic_DNA"/>
</dbReference>
<comment type="caution">
    <text evidence="2">The sequence shown here is derived from an EMBL/GenBank/DDBJ whole genome shotgun (WGS) entry which is preliminary data.</text>
</comment>
<feature type="compositionally biased region" description="Basic residues" evidence="1">
    <location>
        <begin position="1"/>
        <end position="12"/>
    </location>
</feature>
<feature type="non-terminal residue" evidence="2">
    <location>
        <position position="1"/>
    </location>
</feature>
<evidence type="ECO:0000313" key="2">
    <source>
        <dbReference type="EMBL" id="MBW5487051.1"/>
    </source>
</evidence>
<sequence>EGRRHEGRHTGRHAAGAAPGPAPHEPEHEHDAPGPVHLTPEERGVAGKGGPLTRLRDFFRRA</sequence>
<reference evidence="2 3" key="1">
    <citation type="submission" date="2019-12" db="EMBL/GenBank/DDBJ databases">
        <title>Genome sequence of Streptomyces bambusae.</title>
        <authorList>
            <person name="Bansal K."/>
            <person name="Choksket S."/>
            <person name="Korpole S."/>
            <person name="Patil P.B."/>
        </authorList>
    </citation>
    <scope>NUCLEOTIDE SEQUENCE [LARGE SCALE GENOMIC DNA]</scope>
    <source>
        <strain evidence="2 3">SK60</strain>
    </source>
</reference>
<name>A0ABS6ZHG9_9ACTN</name>
<evidence type="ECO:0000313" key="3">
    <source>
        <dbReference type="Proteomes" id="UP000812013"/>
    </source>
</evidence>
<keyword evidence="3" id="KW-1185">Reference proteome</keyword>
<gene>
    <name evidence="2" type="ORF">GPJ59_35855</name>
</gene>
<evidence type="ECO:0000256" key="1">
    <source>
        <dbReference type="SAM" id="MobiDB-lite"/>
    </source>
</evidence>
<proteinExistence type="predicted"/>
<protein>
    <submittedName>
        <fullName evidence="2">Uncharacterized protein</fullName>
    </submittedName>
</protein>
<feature type="region of interest" description="Disordered" evidence="1">
    <location>
        <begin position="1"/>
        <end position="62"/>
    </location>
</feature>
<dbReference type="Proteomes" id="UP000812013">
    <property type="component" value="Unassembled WGS sequence"/>
</dbReference>